<dbReference type="EMBL" id="JN672669">
    <property type="protein sequence ID" value="AFP44685.1"/>
    <property type="molecule type" value="Genomic_DNA"/>
</dbReference>
<feature type="compositionally biased region" description="Low complexity" evidence="3">
    <location>
        <begin position="266"/>
        <end position="280"/>
    </location>
</feature>
<comment type="similarity">
    <text evidence="1">Belongs to the FMO family.</text>
</comment>
<feature type="region of interest" description="Disordered" evidence="3">
    <location>
        <begin position="264"/>
        <end position="284"/>
    </location>
</feature>
<dbReference type="PANTHER" id="PTHR43539:SF11">
    <property type="entry name" value="INDOLE-3-PYRUVATE MONOOXYGENASE YUCCA8-RELATED"/>
    <property type="match status" value="1"/>
</dbReference>
<dbReference type="AlphaFoldDB" id="J9QJ07"/>
<dbReference type="GO" id="GO:0004497">
    <property type="term" value="F:monooxygenase activity"/>
    <property type="evidence" value="ECO:0007669"/>
    <property type="project" value="TreeGrafter"/>
</dbReference>
<keyword evidence="2" id="KW-0560">Oxidoreductase</keyword>
<name>J9QJ07_ERATE</name>
<accession>J9QJ07</accession>
<evidence type="ECO:0000256" key="1">
    <source>
        <dbReference type="ARBA" id="ARBA00009183"/>
    </source>
</evidence>
<protein>
    <submittedName>
        <fullName evidence="4">Uncharacterized protein</fullName>
    </submittedName>
</protein>
<dbReference type="PANTHER" id="PTHR43539">
    <property type="entry name" value="FLAVIN-BINDING MONOOXYGENASE-LIKE PROTEIN (AFU_ORTHOLOGUE AFUA_4G09220)"/>
    <property type="match status" value="1"/>
</dbReference>
<organism evidence="4">
    <name type="scientific">Eragrostis tef</name>
    <name type="common">Teff</name>
    <name type="synonym">Poa tef</name>
    <dbReference type="NCBI Taxonomy" id="110835"/>
    <lineage>
        <taxon>Eukaryota</taxon>
        <taxon>Viridiplantae</taxon>
        <taxon>Streptophyta</taxon>
        <taxon>Embryophyta</taxon>
        <taxon>Tracheophyta</taxon>
        <taxon>Spermatophyta</taxon>
        <taxon>Magnoliopsida</taxon>
        <taxon>Liliopsida</taxon>
        <taxon>Poales</taxon>
        <taxon>Poaceae</taxon>
        <taxon>PACMAD clade</taxon>
        <taxon>Chloridoideae</taxon>
        <taxon>Eragrostideae</taxon>
        <taxon>Eragrostidinae</taxon>
        <taxon>Eragrostis</taxon>
    </lineage>
</organism>
<dbReference type="InterPro" id="IPR050982">
    <property type="entry name" value="Auxin_biosynth/cation_transpt"/>
</dbReference>
<sequence>MAFDNFIIHGLHRDPVHIVYNWIPWDVTNAPHLRPPQAAPPQALLRAPAHGLPGELSPVPVQGPVPLLPPRLRPPLRRRAARHANVSSARREGTFWRVQAHVAGRLDVCQSLVVATGENADPDIQGLLASSTRIRVMHAAESESCSSSAAATPAWRSASTSPTMVVKDAVHVLPREVLGASTFEMSVAMARCLPLCLVDRILLAMAALTLTLGDVERRCGLRRPAVGPMELKRTEGKTPVLDLGALAKIRSGHIKVVPEVTRFLPSSSSSSSGAAAASTARHGVPQQRPLLAQGAFTGRGLAGIAEEAVRIADDLAKAWRQQTEQDHLHVHRHHHKPNL</sequence>
<evidence type="ECO:0000313" key="4">
    <source>
        <dbReference type="EMBL" id="AFP44685.1"/>
    </source>
</evidence>
<dbReference type="GO" id="GO:0050660">
    <property type="term" value="F:flavin adenine dinucleotide binding"/>
    <property type="evidence" value="ECO:0007669"/>
    <property type="project" value="TreeGrafter"/>
</dbReference>
<reference evidence="4" key="1">
    <citation type="journal article" date="2012" name="Genetics">
        <title>High-throughput discovery of mutations in tef semi-dwarfing genes by next-generation sequencing analysis.</title>
        <authorList>
            <person name="Zhu Q."/>
            <person name="Smith S.M."/>
            <person name="Ayele M."/>
            <person name="Yang L."/>
            <person name="Jogi A."/>
            <person name="Chaluvadi S.R."/>
            <person name="Bennetzen J.L."/>
        </authorList>
    </citation>
    <scope>NUCLEOTIDE SEQUENCE</scope>
</reference>
<evidence type="ECO:0000256" key="2">
    <source>
        <dbReference type="ARBA" id="ARBA00023002"/>
    </source>
</evidence>
<evidence type="ECO:0000256" key="3">
    <source>
        <dbReference type="SAM" id="MobiDB-lite"/>
    </source>
</evidence>
<proteinExistence type="inferred from homology"/>